<proteinExistence type="predicted"/>
<gene>
    <name evidence="1" type="ORF">RFULGI_LOCUS13476</name>
</gene>
<sequence>QQIYNIIPQIDPKFLPQIYKIITNIVNHTKEEKVFQTIRKMPEPQNKNALKLIELIRNPKGKHKNEIISVYLQKKAFEFITDLSNHKNFIESLKTKNANLKSVNQKLSKSNKKLIHKVQSISSSNRHLNDKVEKRVSTIRSLIH</sequence>
<dbReference type="Proteomes" id="UP000789396">
    <property type="component" value="Unassembled WGS sequence"/>
</dbReference>
<dbReference type="AlphaFoldDB" id="A0A9N9IUT1"/>
<dbReference type="EMBL" id="CAJVPZ010035523">
    <property type="protein sequence ID" value="CAG8749253.1"/>
    <property type="molecule type" value="Genomic_DNA"/>
</dbReference>
<evidence type="ECO:0000313" key="2">
    <source>
        <dbReference type="Proteomes" id="UP000789396"/>
    </source>
</evidence>
<feature type="non-terminal residue" evidence="1">
    <location>
        <position position="144"/>
    </location>
</feature>
<comment type="caution">
    <text evidence="1">The sequence shown here is derived from an EMBL/GenBank/DDBJ whole genome shotgun (WGS) entry which is preliminary data.</text>
</comment>
<feature type="non-terminal residue" evidence="1">
    <location>
        <position position="1"/>
    </location>
</feature>
<reference evidence="1" key="1">
    <citation type="submission" date="2021-06" db="EMBL/GenBank/DDBJ databases">
        <authorList>
            <person name="Kallberg Y."/>
            <person name="Tangrot J."/>
            <person name="Rosling A."/>
        </authorList>
    </citation>
    <scope>NUCLEOTIDE SEQUENCE</scope>
    <source>
        <strain evidence="1">IN212</strain>
    </source>
</reference>
<accession>A0A9N9IUT1</accession>
<dbReference type="OrthoDB" id="2411093at2759"/>
<evidence type="ECO:0000313" key="1">
    <source>
        <dbReference type="EMBL" id="CAG8749253.1"/>
    </source>
</evidence>
<name>A0A9N9IUT1_9GLOM</name>
<organism evidence="1 2">
    <name type="scientific">Racocetra fulgida</name>
    <dbReference type="NCBI Taxonomy" id="60492"/>
    <lineage>
        <taxon>Eukaryota</taxon>
        <taxon>Fungi</taxon>
        <taxon>Fungi incertae sedis</taxon>
        <taxon>Mucoromycota</taxon>
        <taxon>Glomeromycotina</taxon>
        <taxon>Glomeromycetes</taxon>
        <taxon>Diversisporales</taxon>
        <taxon>Gigasporaceae</taxon>
        <taxon>Racocetra</taxon>
    </lineage>
</organism>
<protein>
    <submittedName>
        <fullName evidence="1">13084_t:CDS:1</fullName>
    </submittedName>
</protein>
<keyword evidence="2" id="KW-1185">Reference proteome</keyword>